<keyword evidence="4" id="KW-1185">Reference proteome</keyword>
<sequence length="275" mass="31346">MIHIGRTYNLRVVKETEFGFYLDAENLDQILLPSKHAPDNLSIDDTVDVFLYLDSEDRPIATTQTPKAEVGEFAYLEVKDNNQIGAFLDWGLDKDVLVPFAEQHRPMSVGESYIVYLYLDNRERIAATSKIDKVVMEDGPHDLLPQQSVDLIIGNSTELGFKAIVNHSHWGLLYRDEVDQRLSFGQSIQGYVKHIREDGRIDLSLKTAQEIRDNYHQVIQDYLRDHDGFAPVHDKSSPAQIFDLLGMSKGQFKKAIGALYKQRVITIEKDGIRVV</sequence>
<dbReference type="PANTHER" id="PTHR37296">
    <property type="entry name" value="CONSERVED VIRULENCE FACTOR B"/>
    <property type="match status" value="1"/>
</dbReference>
<dbReference type="PANTHER" id="PTHR37296:SF1">
    <property type="entry name" value="CONSERVED VIRULENCE FACTOR B"/>
    <property type="match status" value="1"/>
</dbReference>
<dbReference type="PIRSF" id="PIRSF012524">
    <property type="entry name" value="YitL_S1"/>
    <property type="match status" value="1"/>
</dbReference>
<name>A0A518G9H3_9BACT</name>
<dbReference type="AlphaFoldDB" id="A0A518G9H3"/>
<evidence type="ECO:0000259" key="2">
    <source>
        <dbReference type="SMART" id="SM00316"/>
    </source>
</evidence>
<dbReference type="GO" id="GO:0003676">
    <property type="term" value="F:nucleic acid binding"/>
    <property type="evidence" value="ECO:0007669"/>
    <property type="project" value="InterPro"/>
</dbReference>
<gene>
    <name evidence="3" type="ORF">Q31a_35710</name>
</gene>
<feature type="domain" description="S1 motif" evidence="2">
    <location>
        <begin position="69"/>
        <end position="130"/>
    </location>
</feature>
<dbReference type="OrthoDB" id="9801597at2"/>
<evidence type="ECO:0000313" key="4">
    <source>
        <dbReference type="Proteomes" id="UP000318017"/>
    </source>
</evidence>
<dbReference type="Gene3D" id="1.10.10.10">
    <property type="entry name" value="Winged helix-like DNA-binding domain superfamily/Winged helix DNA-binding domain"/>
    <property type="match status" value="1"/>
</dbReference>
<dbReference type="Pfam" id="PF17783">
    <property type="entry name" value="WHD_CvfB"/>
    <property type="match status" value="1"/>
</dbReference>
<dbReference type="InterPro" id="IPR036388">
    <property type="entry name" value="WH-like_DNA-bd_sf"/>
</dbReference>
<dbReference type="Pfam" id="PF13509">
    <property type="entry name" value="S1_2"/>
    <property type="match status" value="2"/>
</dbReference>
<evidence type="ECO:0000313" key="3">
    <source>
        <dbReference type="EMBL" id="QDV25248.1"/>
    </source>
</evidence>
<dbReference type="InterPro" id="IPR040764">
    <property type="entry name" value="CvfB_WH"/>
</dbReference>
<comment type="similarity">
    <text evidence="1">Belongs to the CvfB family.</text>
</comment>
<dbReference type="InterPro" id="IPR014464">
    <property type="entry name" value="CvfB_fam"/>
</dbReference>
<dbReference type="Gene3D" id="2.40.50.140">
    <property type="entry name" value="Nucleic acid-binding proteins"/>
    <property type="match status" value="2"/>
</dbReference>
<evidence type="ECO:0000256" key="1">
    <source>
        <dbReference type="PIRNR" id="PIRNR012524"/>
    </source>
</evidence>
<accession>A0A518G9H3</accession>
<dbReference type="KEGG" id="ahel:Q31a_35710"/>
<protein>
    <recommendedName>
        <fullName evidence="2">S1 motif domain-containing protein</fullName>
    </recommendedName>
</protein>
<reference evidence="3 4" key="1">
    <citation type="submission" date="2019-02" db="EMBL/GenBank/DDBJ databases">
        <title>Deep-cultivation of Planctomycetes and their phenomic and genomic characterization uncovers novel biology.</title>
        <authorList>
            <person name="Wiegand S."/>
            <person name="Jogler M."/>
            <person name="Boedeker C."/>
            <person name="Pinto D."/>
            <person name="Vollmers J."/>
            <person name="Rivas-Marin E."/>
            <person name="Kohn T."/>
            <person name="Peeters S.H."/>
            <person name="Heuer A."/>
            <person name="Rast P."/>
            <person name="Oberbeckmann S."/>
            <person name="Bunk B."/>
            <person name="Jeske O."/>
            <person name="Meyerdierks A."/>
            <person name="Storesund J.E."/>
            <person name="Kallscheuer N."/>
            <person name="Luecker S."/>
            <person name="Lage O.M."/>
            <person name="Pohl T."/>
            <person name="Merkel B.J."/>
            <person name="Hornburger P."/>
            <person name="Mueller R.-W."/>
            <person name="Bruemmer F."/>
            <person name="Labrenz M."/>
            <person name="Spormann A.M."/>
            <person name="Op den Camp H."/>
            <person name="Overmann J."/>
            <person name="Amann R."/>
            <person name="Jetten M.S.M."/>
            <person name="Mascher T."/>
            <person name="Medema M.H."/>
            <person name="Devos D.P."/>
            <person name="Kaster A.-K."/>
            <person name="Ovreas L."/>
            <person name="Rohde M."/>
            <person name="Galperin M.Y."/>
            <person name="Jogler C."/>
        </authorList>
    </citation>
    <scope>NUCLEOTIDE SEQUENCE [LARGE SCALE GENOMIC DNA]</scope>
    <source>
        <strain evidence="3 4">Q31a</strain>
    </source>
</reference>
<dbReference type="SMART" id="SM00316">
    <property type="entry name" value="S1"/>
    <property type="match status" value="3"/>
</dbReference>
<organism evidence="3 4">
    <name type="scientific">Aureliella helgolandensis</name>
    <dbReference type="NCBI Taxonomy" id="2527968"/>
    <lineage>
        <taxon>Bacteria</taxon>
        <taxon>Pseudomonadati</taxon>
        <taxon>Planctomycetota</taxon>
        <taxon>Planctomycetia</taxon>
        <taxon>Pirellulales</taxon>
        <taxon>Pirellulaceae</taxon>
        <taxon>Aureliella</taxon>
    </lineage>
</organism>
<feature type="domain" description="S1 motif" evidence="2">
    <location>
        <begin position="144"/>
        <end position="206"/>
    </location>
</feature>
<dbReference type="InterPro" id="IPR003029">
    <property type="entry name" value="S1_domain"/>
</dbReference>
<dbReference type="Proteomes" id="UP000318017">
    <property type="component" value="Chromosome"/>
</dbReference>
<feature type="domain" description="S1 motif" evidence="2">
    <location>
        <begin position="3"/>
        <end position="64"/>
    </location>
</feature>
<dbReference type="InterPro" id="IPR012340">
    <property type="entry name" value="NA-bd_OB-fold"/>
</dbReference>
<dbReference type="InterPro" id="IPR039566">
    <property type="entry name" value="CvfB_S1_st"/>
</dbReference>
<dbReference type="EMBL" id="CP036298">
    <property type="protein sequence ID" value="QDV25248.1"/>
    <property type="molecule type" value="Genomic_DNA"/>
</dbReference>
<proteinExistence type="inferred from homology"/>
<dbReference type="RefSeq" id="WP_145080061.1">
    <property type="nucleotide sequence ID" value="NZ_CP036298.1"/>
</dbReference>